<accession>A0A2N9XZ60</accession>
<dbReference type="AlphaFoldDB" id="A0A2N9XZ60"/>
<evidence type="ECO:0000313" key="3">
    <source>
        <dbReference type="Proteomes" id="UP000229434"/>
    </source>
</evidence>
<dbReference type="InterPro" id="IPR032871">
    <property type="entry name" value="AHH_dom_containing"/>
</dbReference>
<feature type="region of interest" description="Disordered" evidence="1">
    <location>
        <begin position="1"/>
        <end position="20"/>
    </location>
</feature>
<proteinExistence type="predicted"/>
<evidence type="ECO:0000313" key="2">
    <source>
        <dbReference type="EMBL" id="PIT56285.1"/>
    </source>
</evidence>
<gene>
    <name evidence="2" type="ORF">BHC49_04720</name>
</gene>
<dbReference type="Proteomes" id="UP000229434">
    <property type="component" value="Unassembled WGS sequence"/>
</dbReference>
<comment type="caution">
    <text evidence="2">The sequence shown here is derived from an EMBL/GenBank/DDBJ whole genome shotgun (WGS) entry which is preliminary data.</text>
</comment>
<feature type="compositionally biased region" description="Basic and acidic residues" evidence="1">
    <location>
        <begin position="8"/>
        <end position="20"/>
    </location>
</feature>
<sequence>MKKAGIKRPKDSAAHHIVGDTAKRAAQAREILKKHGINIDGAENGVFLPNRKNTDGLSGILHDGKHPNDYFDAVNERIIKADKRGGKQGVLDELNKIRGILSSADRNSSWYDIL</sequence>
<dbReference type="EMBL" id="MEIS01000091">
    <property type="protein sequence ID" value="PIT56285.1"/>
    <property type="molecule type" value="Genomic_DNA"/>
</dbReference>
<dbReference type="Pfam" id="PF14412">
    <property type="entry name" value="AHH"/>
    <property type="match status" value="1"/>
</dbReference>
<organism evidence="2 3">
    <name type="scientific">Snodgrassella alvi</name>
    <dbReference type="NCBI Taxonomy" id="1196083"/>
    <lineage>
        <taxon>Bacteria</taxon>
        <taxon>Pseudomonadati</taxon>
        <taxon>Pseudomonadota</taxon>
        <taxon>Betaproteobacteria</taxon>
        <taxon>Neisseriales</taxon>
        <taxon>Neisseriaceae</taxon>
        <taxon>Snodgrassella</taxon>
    </lineage>
</organism>
<evidence type="ECO:0000256" key="1">
    <source>
        <dbReference type="SAM" id="MobiDB-lite"/>
    </source>
</evidence>
<evidence type="ECO:0008006" key="4">
    <source>
        <dbReference type="Google" id="ProtNLM"/>
    </source>
</evidence>
<name>A0A2N9XZ60_9NEIS</name>
<reference evidence="2 3" key="1">
    <citation type="journal article" date="2017" name="MBio">
        <title>Type VI secretion-mediated competition in the bee gut microbiome.</title>
        <authorList>
            <person name="Steele M.I."/>
            <person name="Kwong W.K."/>
            <person name="Powell J.E."/>
            <person name="Whiteley M."/>
            <person name="Moran N.A."/>
        </authorList>
    </citation>
    <scope>NUCLEOTIDE SEQUENCE [LARGE SCALE GENOMIC DNA]</scope>
    <source>
        <strain evidence="2 3">Nev3CBA3</strain>
    </source>
</reference>
<protein>
    <recommendedName>
        <fullName evidence="4">A nuclease family of the HNH/ENDO VII superfamily with conserved AHH</fullName>
    </recommendedName>
</protein>